<accession>A0A975XVR8</accession>
<dbReference type="Pfam" id="PF02915">
    <property type="entry name" value="Rubrerythrin"/>
    <property type="match status" value="1"/>
</dbReference>
<name>A0A975XVR8_9RHOO</name>
<evidence type="ECO:0000259" key="1">
    <source>
        <dbReference type="Pfam" id="PF02915"/>
    </source>
</evidence>
<dbReference type="GO" id="GO:0016491">
    <property type="term" value="F:oxidoreductase activity"/>
    <property type="evidence" value="ECO:0007669"/>
    <property type="project" value="InterPro"/>
</dbReference>
<dbReference type="EMBL" id="CP064782">
    <property type="protein sequence ID" value="QWT50132.1"/>
    <property type="molecule type" value="Genomic_DNA"/>
</dbReference>
<dbReference type="KEGG" id="aiq:Azoinq_05930"/>
<dbReference type="GO" id="GO:0046872">
    <property type="term" value="F:metal ion binding"/>
    <property type="evidence" value="ECO:0007669"/>
    <property type="project" value="InterPro"/>
</dbReference>
<dbReference type="InterPro" id="IPR003251">
    <property type="entry name" value="Rr_diiron-bd_dom"/>
</dbReference>
<gene>
    <name evidence="2" type="ORF">Azoinq_05930</name>
</gene>
<dbReference type="AlphaFoldDB" id="A0A975XVR8"/>
<dbReference type="Proteomes" id="UP000683428">
    <property type="component" value="Chromosome"/>
</dbReference>
<proteinExistence type="predicted"/>
<reference evidence="2" key="1">
    <citation type="submission" date="2020-11" db="EMBL/GenBank/DDBJ databases">
        <title>Azospira inquinata sp. nov.</title>
        <authorList>
            <person name="Moe W.M."/>
            <person name="Mikes M.C."/>
        </authorList>
    </citation>
    <scope>NUCLEOTIDE SEQUENCE</scope>
    <source>
        <strain evidence="2">Azo-3</strain>
    </source>
</reference>
<feature type="domain" description="Rubrerythrin diiron-binding" evidence="1">
    <location>
        <begin position="7"/>
        <end position="51"/>
    </location>
</feature>
<evidence type="ECO:0000313" key="3">
    <source>
        <dbReference type="Proteomes" id="UP000683428"/>
    </source>
</evidence>
<evidence type="ECO:0000313" key="2">
    <source>
        <dbReference type="EMBL" id="QWT50132.1"/>
    </source>
</evidence>
<dbReference type="CDD" id="cd01045">
    <property type="entry name" value="Ferritin_like_AB"/>
    <property type="match status" value="1"/>
</dbReference>
<dbReference type="RefSeq" id="WP_216131069.1">
    <property type="nucleotide sequence ID" value="NZ_CP064782.1"/>
</dbReference>
<sequence>MDDIHLFLAHAIRLETDSARRYEELATSMQTLGSADVAAFFRQMAHFSRLHLAEATERGGFRHPPVLKPEEYQWPDGTSPETAAWAGVDGFMDVPGALALALDGEQRSRAFYADIAAATANPRVKRMAEEFAKEEGEHVAALEKRIAGNAS</sequence>
<protein>
    <submittedName>
        <fullName evidence="2">Ferritin family protein</fullName>
    </submittedName>
</protein>
<organism evidence="2 3">
    <name type="scientific">Azospira inquinata</name>
    <dbReference type="NCBI Taxonomy" id="2785627"/>
    <lineage>
        <taxon>Bacteria</taxon>
        <taxon>Pseudomonadati</taxon>
        <taxon>Pseudomonadota</taxon>
        <taxon>Betaproteobacteria</taxon>
        <taxon>Rhodocyclales</taxon>
        <taxon>Rhodocyclaceae</taxon>
        <taxon>Azospira</taxon>
    </lineage>
</organism>
<keyword evidence="3" id="KW-1185">Reference proteome</keyword>